<evidence type="ECO:0000256" key="4">
    <source>
        <dbReference type="ARBA" id="ARBA00046345"/>
    </source>
</evidence>
<dbReference type="SUPFAM" id="SSF52540">
    <property type="entry name" value="P-loop containing nucleoside triphosphate hydrolases"/>
    <property type="match status" value="1"/>
</dbReference>
<evidence type="ECO:0000259" key="6">
    <source>
        <dbReference type="SMART" id="SM00670"/>
    </source>
</evidence>
<dbReference type="InterPro" id="IPR051451">
    <property type="entry name" value="PhoH2-like"/>
</dbReference>
<feature type="region of interest" description="Disordered" evidence="5">
    <location>
        <begin position="375"/>
        <end position="394"/>
    </location>
</feature>
<comment type="similarity">
    <text evidence="4">In the N-terminal section; belongs to the PINc/VapC protein family.</text>
</comment>
<evidence type="ECO:0000256" key="1">
    <source>
        <dbReference type="ARBA" id="ARBA00010393"/>
    </source>
</evidence>
<dbReference type="PANTHER" id="PTHR30473:SF2">
    <property type="entry name" value="PIN DOMAIN-CONTAINING PROTEIN"/>
    <property type="match status" value="1"/>
</dbReference>
<dbReference type="Gene3D" id="3.40.50.1010">
    <property type="entry name" value="5'-nuclease"/>
    <property type="match status" value="1"/>
</dbReference>
<organism evidence="7 8">
    <name type="scientific">Haloferula helveola</name>
    <dbReference type="NCBI Taxonomy" id="490095"/>
    <lineage>
        <taxon>Bacteria</taxon>
        <taxon>Pseudomonadati</taxon>
        <taxon>Verrucomicrobiota</taxon>
        <taxon>Verrucomicrobiia</taxon>
        <taxon>Verrucomicrobiales</taxon>
        <taxon>Verrucomicrobiaceae</taxon>
        <taxon>Haloferula</taxon>
    </lineage>
</organism>
<dbReference type="InterPro" id="IPR027417">
    <property type="entry name" value="P-loop_NTPase"/>
</dbReference>
<comment type="similarity">
    <text evidence="1">Belongs to the PhoH family.</text>
</comment>
<evidence type="ECO:0000313" key="7">
    <source>
        <dbReference type="EMBL" id="BCX47044.1"/>
    </source>
</evidence>
<reference evidence="7 8" key="1">
    <citation type="submission" date="2021-06" db="EMBL/GenBank/DDBJ databases">
        <title>Complete genome of Haloferula helveola possessing various polysaccharide degrading enzymes.</title>
        <authorList>
            <person name="Takami H."/>
            <person name="Huang C."/>
            <person name="Hamasaki K."/>
        </authorList>
    </citation>
    <scope>NUCLEOTIDE SEQUENCE [LARGE SCALE GENOMIC DNA]</scope>
    <source>
        <strain evidence="7 8">CN-1</strain>
    </source>
</reference>
<keyword evidence="8" id="KW-1185">Reference proteome</keyword>
<evidence type="ECO:0000256" key="5">
    <source>
        <dbReference type="SAM" id="MobiDB-lite"/>
    </source>
</evidence>
<feature type="domain" description="PIN" evidence="6">
    <location>
        <begin position="48"/>
        <end position="185"/>
    </location>
</feature>
<name>A0ABN6H0H6_9BACT</name>
<sequence>MIDRIDDSQAQAIDQKKGSPGGKARKTGSRKRATALDFGLKAPSQAVKNFVLDTNVLIHDPSCLNRFQEHHICIPVDVLAELDRFKSEQSERGANARRVHRMLTELFSSSSAITSGVPTEGGGTLRMVIYDPASCPKNSEALDRFHRVFPDRERVDHRIMAATLLVMQNNRAPVTLVTKDINLQLKARAVGIDCEDYLNDKVDPREVTSYDIRRIQVDSSELQRFASSGELVIPHERRPEVVLNQYVLLEAAEKQTMPARLASEGRLVRLQIPEVLKIPDGIALKPLNLGQRCLVDALLNPDISLVTCYGHAGTGKTLVAVAAGLHEMFNRKYNGLTVSRPVVAMGEQLGFLPGTLEEKMRPWLQPIHDALDLLMRPPKTTGPRRKQKPADPSVKKPYEMLLEQGIIEIEALAYIRGRSIPNRFFVLDEAQQLTPQEAKTVVTRMSRESKLVMVGDPAQIDNPYVDSRSNGLVYTRNRLKGQPFVAHVPLSRGERSELAEAGATLM</sequence>
<protein>
    <submittedName>
        <fullName evidence="7">Phosphate starvation protein phoH</fullName>
    </submittedName>
</protein>
<dbReference type="CDD" id="cd09883">
    <property type="entry name" value="PIN_VapC_PhoHL-ATPase"/>
    <property type="match status" value="1"/>
</dbReference>
<evidence type="ECO:0000256" key="2">
    <source>
        <dbReference type="ARBA" id="ARBA00022741"/>
    </source>
</evidence>
<proteinExistence type="inferred from homology"/>
<evidence type="ECO:0000256" key="3">
    <source>
        <dbReference type="ARBA" id="ARBA00022840"/>
    </source>
</evidence>
<dbReference type="InterPro" id="IPR029060">
    <property type="entry name" value="PIN-like_dom_sf"/>
</dbReference>
<dbReference type="Pfam" id="PF02562">
    <property type="entry name" value="PhoH"/>
    <property type="match status" value="1"/>
</dbReference>
<dbReference type="PANTHER" id="PTHR30473">
    <property type="entry name" value="PROTEIN PHOH"/>
    <property type="match status" value="1"/>
</dbReference>
<feature type="region of interest" description="Disordered" evidence="5">
    <location>
        <begin position="1"/>
        <end position="30"/>
    </location>
</feature>
<dbReference type="Pfam" id="PF13638">
    <property type="entry name" value="PIN_4"/>
    <property type="match status" value="1"/>
</dbReference>
<dbReference type="SMART" id="SM00670">
    <property type="entry name" value="PINc"/>
    <property type="match status" value="1"/>
</dbReference>
<dbReference type="InterPro" id="IPR003714">
    <property type="entry name" value="PhoH"/>
</dbReference>
<gene>
    <name evidence="7" type="ORF">HAHE_09520</name>
</gene>
<accession>A0ABN6H0H6</accession>
<keyword evidence="3" id="KW-0067">ATP-binding</keyword>
<dbReference type="SUPFAM" id="SSF88723">
    <property type="entry name" value="PIN domain-like"/>
    <property type="match status" value="1"/>
</dbReference>
<dbReference type="Proteomes" id="UP001374893">
    <property type="component" value="Chromosome"/>
</dbReference>
<dbReference type="RefSeq" id="WP_338689039.1">
    <property type="nucleotide sequence ID" value="NZ_AP024702.1"/>
</dbReference>
<evidence type="ECO:0000313" key="8">
    <source>
        <dbReference type="Proteomes" id="UP001374893"/>
    </source>
</evidence>
<dbReference type="EMBL" id="AP024702">
    <property type="protein sequence ID" value="BCX47044.1"/>
    <property type="molecule type" value="Genomic_DNA"/>
</dbReference>
<dbReference type="Gene3D" id="3.40.50.300">
    <property type="entry name" value="P-loop containing nucleotide triphosphate hydrolases"/>
    <property type="match status" value="1"/>
</dbReference>
<keyword evidence="2" id="KW-0547">Nucleotide-binding</keyword>
<dbReference type="InterPro" id="IPR002716">
    <property type="entry name" value="PIN_dom"/>
</dbReference>